<organism evidence="2 3">
    <name type="scientific">Candidatus Phycosocius spiralis</name>
    <dbReference type="NCBI Taxonomy" id="2815099"/>
    <lineage>
        <taxon>Bacteria</taxon>
        <taxon>Pseudomonadati</taxon>
        <taxon>Pseudomonadota</taxon>
        <taxon>Alphaproteobacteria</taxon>
        <taxon>Caulobacterales</taxon>
        <taxon>Caulobacterales incertae sedis</taxon>
        <taxon>Candidatus Phycosocius</taxon>
    </lineage>
</organism>
<keyword evidence="3" id="KW-1185">Reference proteome</keyword>
<dbReference type="RefSeq" id="WP_284360497.1">
    <property type="nucleotide sequence ID" value="NZ_BPFZ01000011.1"/>
</dbReference>
<comment type="caution">
    <text evidence="2">The sequence shown here is derived from an EMBL/GenBank/DDBJ whole genome shotgun (WGS) entry which is preliminary data.</text>
</comment>
<evidence type="ECO:0000259" key="1">
    <source>
        <dbReference type="Pfam" id="PF08241"/>
    </source>
</evidence>
<feature type="domain" description="Methyltransferase type 11" evidence="1">
    <location>
        <begin position="142"/>
        <end position="194"/>
    </location>
</feature>
<dbReference type="Pfam" id="PF08241">
    <property type="entry name" value="Methyltransf_11"/>
    <property type="match status" value="1"/>
</dbReference>
<dbReference type="CDD" id="cd02440">
    <property type="entry name" value="AdoMet_MTases"/>
    <property type="match status" value="1"/>
</dbReference>
<reference evidence="2" key="2">
    <citation type="journal article" date="2023" name="ISME Commun">
        <title>Characterization of a bloom-associated alphaproteobacterial lineage, 'Candidatus Phycosocius': insights into freshwater algal-bacterial interactions.</title>
        <authorList>
            <person name="Tanabe Y."/>
            <person name="Yamaguchi H."/>
            <person name="Yoshida M."/>
            <person name="Kai A."/>
            <person name="Okazaki Y."/>
        </authorList>
    </citation>
    <scope>NUCLEOTIDE SEQUENCE</scope>
    <source>
        <strain evidence="2">BOTRYCO-1</strain>
    </source>
</reference>
<protein>
    <recommendedName>
        <fullName evidence="1">Methyltransferase type 11 domain-containing protein</fullName>
    </recommendedName>
</protein>
<dbReference type="Proteomes" id="UP001161064">
    <property type="component" value="Unassembled WGS sequence"/>
</dbReference>
<dbReference type="Gene3D" id="3.40.50.150">
    <property type="entry name" value="Vaccinia Virus protein VP39"/>
    <property type="match status" value="1"/>
</dbReference>
<dbReference type="SUPFAM" id="SSF53335">
    <property type="entry name" value="S-adenosyl-L-methionine-dependent methyltransferases"/>
    <property type="match status" value="1"/>
</dbReference>
<accession>A0ABQ4PWW9</accession>
<dbReference type="InterPro" id="IPR029063">
    <property type="entry name" value="SAM-dependent_MTases_sf"/>
</dbReference>
<proteinExistence type="predicted"/>
<dbReference type="InterPro" id="IPR013216">
    <property type="entry name" value="Methyltransf_11"/>
</dbReference>
<reference evidence="2" key="1">
    <citation type="submission" date="2021-05" db="EMBL/GenBank/DDBJ databases">
        <authorList>
            <person name="Tanabe Y."/>
        </authorList>
    </citation>
    <scope>NUCLEOTIDE SEQUENCE</scope>
    <source>
        <strain evidence="2">BOTRYCO-1</strain>
    </source>
</reference>
<sequence>MKFYFVRNKNEFDALLQIEKHKIDAHSQYINQKIPGTKRIFYVNGYSYVAKKQVDFLCDFMYCSGFPNVNWRERLVCPESGFNNRMRFSIHLIDSFLNLNSISNIYVMEQVTPMYRFLCDSYTNCVGSEYLGNSVALGSVNNLNIRNEDATALTFAEESFDAILSYDVFEHISNFNKAFEECFRVLKKGGRLLFSVPFNSSSNKNIIRATIGQSGEITHLLEPEYHGDPVGDGEGILCYQHFAWEMLEDLKSLGFRDAFGILGWSNEFCYFTPQLQFLALK</sequence>
<evidence type="ECO:0000313" key="2">
    <source>
        <dbReference type="EMBL" id="GIU67556.1"/>
    </source>
</evidence>
<dbReference type="EMBL" id="BPFZ01000011">
    <property type="protein sequence ID" value="GIU67556.1"/>
    <property type="molecule type" value="Genomic_DNA"/>
</dbReference>
<evidence type="ECO:0000313" key="3">
    <source>
        <dbReference type="Proteomes" id="UP001161064"/>
    </source>
</evidence>
<name>A0ABQ4PWW9_9PROT</name>
<gene>
    <name evidence="2" type="ORF">PsB1_1710</name>
</gene>